<dbReference type="InterPro" id="IPR050644">
    <property type="entry name" value="PG_Glycine_Bridge_Synth"/>
</dbReference>
<dbReference type="PROSITE" id="PS51191">
    <property type="entry name" value="FEMABX"/>
    <property type="match status" value="1"/>
</dbReference>
<accession>A0ABW8ICL8</accession>
<evidence type="ECO:0000259" key="12">
    <source>
        <dbReference type="PROSITE" id="PS51186"/>
    </source>
</evidence>
<dbReference type="RefSeq" id="WP_404319334.1">
    <property type="nucleotide sequence ID" value="NZ_JAUIYO010000030.1"/>
</dbReference>
<evidence type="ECO:0000256" key="7">
    <source>
        <dbReference type="ARBA" id="ARBA00023316"/>
    </source>
</evidence>
<dbReference type="PROSITE" id="PS51186">
    <property type="entry name" value="GNAT"/>
    <property type="match status" value="1"/>
</dbReference>
<evidence type="ECO:0000256" key="5">
    <source>
        <dbReference type="ARBA" id="ARBA00022984"/>
    </source>
</evidence>
<organism evidence="13 14">
    <name type="scientific">Bacillus lumedeiriae</name>
    <dbReference type="NCBI Taxonomy" id="3058829"/>
    <lineage>
        <taxon>Bacteria</taxon>
        <taxon>Bacillati</taxon>
        <taxon>Bacillota</taxon>
        <taxon>Bacilli</taxon>
        <taxon>Bacillales</taxon>
        <taxon>Bacillaceae</taxon>
        <taxon>Bacillus</taxon>
    </lineage>
</organism>
<dbReference type="Proteomes" id="UP001619911">
    <property type="component" value="Unassembled WGS sequence"/>
</dbReference>
<dbReference type="InterPro" id="IPR016181">
    <property type="entry name" value="Acyl_CoA_acyltransferase"/>
</dbReference>
<evidence type="ECO:0000256" key="8">
    <source>
        <dbReference type="ARBA" id="ARBA00039074"/>
    </source>
</evidence>
<dbReference type="InterPro" id="IPR003447">
    <property type="entry name" value="FEMABX"/>
</dbReference>
<evidence type="ECO:0000256" key="9">
    <source>
        <dbReference type="ARBA" id="ARBA00040679"/>
    </source>
</evidence>
<dbReference type="EMBL" id="JAUIYO010000030">
    <property type="protein sequence ID" value="MFK2827249.1"/>
    <property type="molecule type" value="Genomic_DNA"/>
</dbReference>
<keyword evidence="5" id="KW-0573">Peptidoglycan synthesis</keyword>
<keyword evidence="14" id="KW-1185">Reference proteome</keyword>
<evidence type="ECO:0000256" key="10">
    <source>
        <dbReference type="ARBA" id="ARBA00042933"/>
    </source>
</evidence>
<evidence type="ECO:0000256" key="3">
    <source>
        <dbReference type="ARBA" id="ARBA00022679"/>
    </source>
</evidence>
<dbReference type="PANTHER" id="PTHR36174">
    <property type="entry name" value="LIPID II:GLYCINE GLYCYLTRANSFERASE"/>
    <property type="match status" value="1"/>
</dbReference>
<dbReference type="SUPFAM" id="SSF55729">
    <property type="entry name" value="Acyl-CoA N-acyltransferases (Nat)"/>
    <property type="match status" value="1"/>
</dbReference>
<proteinExistence type="inferred from homology"/>
<dbReference type="Pfam" id="PF13480">
    <property type="entry name" value="Acetyltransf_6"/>
    <property type="match status" value="1"/>
</dbReference>
<dbReference type="GO" id="GO:0016746">
    <property type="term" value="F:acyltransferase activity"/>
    <property type="evidence" value="ECO:0007669"/>
    <property type="project" value="UniProtKB-KW"/>
</dbReference>
<keyword evidence="6 13" id="KW-0012">Acyltransferase</keyword>
<evidence type="ECO:0000313" key="14">
    <source>
        <dbReference type="Proteomes" id="UP001619911"/>
    </source>
</evidence>
<dbReference type="InterPro" id="IPR038740">
    <property type="entry name" value="BioF2-like_GNAT_dom"/>
</dbReference>
<comment type="similarity">
    <text evidence="2">Belongs to the FemABX family.</text>
</comment>
<comment type="subcellular location">
    <subcellularLocation>
        <location evidence="1">Cytoplasm</location>
    </subcellularLocation>
</comment>
<dbReference type="Gene3D" id="3.40.630.30">
    <property type="match status" value="1"/>
</dbReference>
<evidence type="ECO:0000256" key="2">
    <source>
        <dbReference type="ARBA" id="ARBA00009943"/>
    </source>
</evidence>
<gene>
    <name evidence="13" type="ORF">QYG89_16655</name>
</gene>
<comment type="caution">
    <text evidence="13">The sequence shown here is derived from an EMBL/GenBank/DDBJ whole genome shotgun (WGS) entry which is preliminary data.</text>
</comment>
<keyword evidence="4" id="KW-0133">Cell shape</keyword>
<evidence type="ECO:0000256" key="6">
    <source>
        <dbReference type="ARBA" id="ARBA00023315"/>
    </source>
</evidence>
<evidence type="ECO:0000313" key="13">
    <source>
        <dbReference type="EMBL" id="MFK2827249.1"/>
    </source>
</evidence>
<keyword evidence="3 13" id="KW-0808">Transferase</keyword>
<evidence type="ECO:0000256" key="11">
    <source>
        <dbReference type="ARBA" id="ARBA00048654"/>
    </source>
</evidence>
<protein>
    <recommendedName>
        <fullName evidence="9">Lipid II:glycine glycyltransferase</fullName>
        <ecNumber evidence="8">2.3.2.16</ecNumber>
    </recommendedName>
    <alternativeName>
        <fullName evidence="10">Factor essential for expression of methicillin resistance X</fullName>
    </alternativeName>
</protein>
<keyword evidence="7" id="KW-0961">Cell wall biogenesis/degradation</keyword>
<evidence type="ECO:0000256" key="4">
    <source>
        <dbReference type="ARBA" id="ARBA00022960"/>
    </source>
</evidence>
<name>A0ABW8ICL8_9BACI</name>
<dbReference type="PANTHER" id="PTHR36174:SF1">
    <property type="entry name" value="LIPID II:GLYCINE GLYCYLTRANSFERASE"/>
    <property type="match status" value="1"/>
</dbReference>
<reference evidence="13 14" key="1">
    <citation type="submission" date="2023-07" db="EMBL/GenBank/DDBJ databases">
        <title>Bacillus lucianemedeirus sp. nov, a new species isolated from an immunobiological production facility.</title>
        <authorList>
            <person name="Costa L.V."/>
            <person name="Miranda R.V.S.L."/>
            <person name="Brandao M.L.L."/>
            <person name="Reis C.M.F."/>
            <person name="Frazao A.M."/>
            <person name="Cruz F.V."/>
            <person name="Baio P.V.P."/>
            <person name="Veras J.F.C."/>
            <person name="Ramos J.N."/>
            <person name="Vieira V."/>
        </authorList>
    </citation>
    <scope>NUCLEOTIDE SEQUENCE [LARGE SCALE GENOMIC DNA]</scope>
    <source>
        <strain evidence="13 14">B190/17</strain>
    </source>
</reference>
<comment type="catalytic activity">
    <reaction evidence="11">
        <text>beta-D-GlcNAc-(1-&gt;4)-Mur2Ac(oyl-L-Ala-D-isoglutaminyl-L-Lys-D-Ala-D-Ala)-di-trans,octa-cis-undecaprenyl diphosphate + glycyl-tRNA(Gly) = beta-D-GlcNAc-(1-&gt;4)-Mur2Ac(oyl-L-Ala-D-isoglutaminyl-L-Lys-(N(6)-Gly)-D-Ala-D-Ala)-di-trans,octa-cis-undecaprenyl diphosphate + tRNA(Gly) + H(+)</text>
        <dbReference type="Rhea" id="RHEA:30435"/>
        <dbReference type="Rhea" id="RHEA-COMP:9664"/>
        <dbReference type="Rhea" id="RHEA-COMP:9683"/>
        <dbReference type="ChEBI" id="CHEBI:15378"/>
        <dbReference type="ChEBI" id="CHEBI:62233"/>
        <dbReference type="ChEBI" id="CHEBI:62234"/>
        <dbReference type="ChEBI" id="CHEBI:78442"/>
        <dbReference type="ChEBI" id="CHEBI:78522"/>
        <dbReference type="EC" id="2.3.2.16"/>
    </reaction>
</comment>
<evidence type="ECO:0000256" key="1">
    <source>
        <dbReference type="ARBA" id="ARBA00004496"/>
    </source>
</evidence>
<feature type="domain" description="N-acetyltransferase" evidence="12">
    <location>
        <begin position="163"/>
        <end position="315"/>
    </location>
</feature>
<dbReference type="EC" id="2.3.2.16" evidence="8"/>
<dbReference type="InterPro" id="IPR000182">
    <property type="entry name" value="GNAT_dom"/>
</dbReference>
<sequence>MIVSPEEALRVFNKLPNKLQSFYFHPQYVIDDALSKQDLQPIFFTFERSDAIYYHAFHLGKVPNTHYYDIQSPYGYGGPLYVGKEDFIIEAIEKYKQWCLDHNVLVEFVRFHPLLKNENQYYGQVYKNRQTVYIDLKTEELFSEFSTRVRTAIRKAEKSNVNIVFSKSQAYIDQFIQMYTSLMDKKNAGKDYFFHQKYFSELLKHENVYLLSAVNDNSQVIGSSIFFTYGQIAEYHLSTSNDEGRKKNVANLLLYEFAKYAQKRKYRVLYLGGGTNSSDENSLLFFKRGFSKNEAPFYIGSFKHNEKVYGELRTEYIAREPKKESYILFYR</sequence>